<evidence type="ECO:0000313" key="2">
    <source>
        <dbReference type="RefSeq" id="XP_022103886.1"/>
    </source>
</evidence>
<name>A0A8B7ZKP2_ACAPL</name>
<dbReference type="AlphaFoldDB" id="A0A8B7ZKP2"/>
<proteinExistence type="predicted"/>
<evidence type="ECO:0000313" key="1">
    <source>
        <dbReference type="Proteomes" id="UP000694845"/>
    </source>
</evidence>
<accession>A0A8B7ZKP2</accession>
<protein>
    <submittedName>
        <fullName evidence="2">Uncharacterized protein LOC110986373</fullName>
    </submittedName>
</protein>
<dbReference type="KEGG" id="aplc:110986373"/>
<dbReference type="RefSeq" id="XP_022103886.1">
    <property type="nucleotide sequence ID" value="XM_022248194.1"/>
</dbReference>
<reference evidence="2" key="1">
    <citation type="submission" date="2025-08" db="UniProtKB">
        <authorList>
            <consortium name="RefSeq"/>
        </authorList>
    </citation>
    <scope>IDENTIFICATION</scope>
</reference>
<dbReference type="GeneID" id="110986373"/>
<organism evidence="1 2">
    <name type="scientific">Acanthaster planci</name>
    <name type="common">Crown-of-thorns starfish</name>
    <dbReference type="NCBI Taxonomy" id="133434"/>
    <lineage>
        <taxon>Eukaryota</taxon>
        <taxon>Metazoa</taxon>
        <taxon>Echinodermata</taxon>
        <taxon>Eleutherozoa</taxon>
        <taxon>Asterozoa</taxon>
        <taxon>Asteroidea</taxon>
        <taxon>Valvatacea</taxon>
        <taxon>Valvatida</taxon>
        <taxon>Acanthasteridae</taxon>
        <taxon>Acanthaster</taxon>
    </lineage>
</organism>
<gene>
    <name evidence="2" type="primary">LOC110986373</name>
</gene>
<dbReference type="Proteomes" id="UP000694845">
    <property type="component" value="Unplaced"/>
</dbReference>
<sequence>MWTSLDKNSGGHSAPRDYDDFLLRKTQRRGCSIWGDHGRVCPFEGQATPSMFWKKRKALRQETEEVHSMNYEGHAGVSARRCADVRHAEGSSKTKSPRGRLSHVVFCAASNRTKVPPICRREADWRNFHSKRRNSSVADFLRCGVMLYVPCPRSYGPHLTLNKRVLSKSCQIP</sequence>
<keyword evidence="1" id="KW-1185">Reference proteome</keyword>